<organism evidence="1 2">
    <name type="scientific">Samsonia erythrinae</name>
    <dbReference type="NCBI Taxonomy" id="160434"/>
    <lineage>
        <taxon>Bacteria</taxon>
        <taxon>Pseudomonadati</taxon>
        <taxon>Pseudomonadota</taxon>
        <taxon>Gammaproteobacteria</taxon>
        <taxon>Enterobacterales</taxon>
        <taxon>Pectobacteriaceae</taxon>
        <taxon>Samsonia</taxon>
    </lineage>
</organism>
<protein>
    <submittedName>
        <fullName evidence="1">Uncharacterized protein</fullName>
    </submittedName>
</protein>
<proteinExistence type="predicted"/>
<dbReference type="EMBL" id="SMBY01000011">
    <property type="protein sequence ID" value="TCV04149.1"/>
    <property type="molecule type" value="Genomic_DNA"/>
</dbReference>
<dbReference type="Proteomes" id="UP000295433">
    <property type="component" value="Unassembled WGS sequence"/>
</dbReference>
<dbReference type="AlphaFoldDB" id="A0A4R3VK16"/>
<evidence type="ECO:0000313" key="2">
    <source>
        <dbReference type="Proteomes" id="UP000295433"/>
    </source>
</evidence>
<reference evidence="1 2" key="1">
    <citation type="submission" date="2019-03" db="EMBL/GenBank/DDBJ databases">
        <title>Genomic Encyclopedia of Type Strains, Phase IV (KMG-IV): sequencing the most valuable type-strain genomes for metagenomic binning, comparative biology and taxonomic classification.</title>
        <authorList>
            <person name="Goeker M."/>
        </authorList>
    </citation>
    <scope>NUCLEOTIDE SEQUENCE [LARGE SCALE GENOMIC DNA]</scope>
    <source>
        <strain evidence="1 2">DSM 16730</strain>
    </source>
</reference>
<dbReference type="RefSeq" id="WP_380895409.1">
    <property type="nucleotide sequence ID" value="NZ_JAWIZJ010000011.1"/>
</dbReference>
<name>A0A4R3VK16_9GAMM</name>
<accession>A0A4R3VK16</accession>
<gene>
    <name evidence="1" type="ORF">EDC54_11117</name>
</gene>
<evidence type="ECO:0000313" key="1">
    <source>
        <dbReference type="EMBL" id="TCV04149.1"/>
    </source>
</evidence>
<sequence>MVNNIKKNEMPTILRKKDNEQSSMTNKISIVVSVLCDGTPEVMNAIQERFEIFVAITGYSVEEIMDDENILDELNRFINNELVDDLGLEYDCVVINIGYNN</sequence>
<comment type="caution">
    <text evidence="1">The sequence shown here is derived from an EMBL/GenBank/DDBJ whole genome shotgun (WGS) entry which is preliminary data.</text>
</comment>
<keyword evidence="2" id="KW-1185">Reference proteome</keyword>